<feature type="compositionally biased region" description="Basic and acidic residues" evidence="1">
    <location>
        <begin position="122"/>
        <end position="135"/>
    </location>
</feature>
<reference evidence="2 3" key="1">
    <citation type="submission" date="2016-04" db="EMBL/GenBank/DDBJ databases">
        <title>Deep-sea bacteria in the southern Pacific.</title>
        <authorList>
            <person name="Tang K."/>
        </authorList>
    </citation>
    <scope>NUCLEOTIDE SEQUENCE [LARGE SCALE GENOMIC DNA]</scope>
    <source>
        <strain evidence="2 3">JLT2014</strain>
    </source>
</reference>
<dbReference type="EMBL" id="CP015093">
    <property type="protein sequence ID" value="APZ52989.1"/>
    <property type="molecule type" value="Genomic_DNA"/>
</dbReference>
<organism evidence="2 3">
    <name type="scientific">Salipiger abyssi</name>
    <dbReference type="NCBI Taxonomy" id="1250539"/>
    <lineage>
        <taxon>Bacteria</taxon>
        <taxon>Pseudomonadati</taxon>
        <taxon>Pseudomonadota</taxon>
        <taxon>Alphaproteobacteria</taxon>
        <taxon>Rhodobacterales</taxon>
        <taxon>Roseobacteraceae</taxon>
        <taxon>Salipiger</taxon>
    </lineage>
</organism>
<evidence type="ECO:0000256" key="1">
    <source>
        <dbReference type="SAM" id="MobiDB-lite"/>
    </source>
</evidence>
<sequence length="144" mass="15548">MRLLLDLAQARHRIPACRGIQGLIRRMLSLAGRLTCREATCPQTPATEFLCVHELATAVTPSARFTADQAGITRPLVAIAGSMQRCRSAPSTRDHCARLWRPLWAVAMRMPCPACPAAMGENHPDAASETARREGPGAGNAAHR</sequence>
<dbReference type="AlphaFoldDB" id="A0A1P8UUB5"/>
<dbReference type="Proteomes" id="UP000187059">
    <property type="component" value="Chromosome"/>
</dbReference>
<proteinExistence type="predicted"/>
<gene>
    <name evidence="2" type="ORF">Ga0080574_TMP2655</name>
</gene>
<feature type="region of interest" description="Disordered" evidence="1">
    <location>
        <begin position="119"/>
        <end position="144"/>
    </location>
</feature>
<dbReference type="KEGG" id="paby:Ga0080574_TMP2655"/>
<accession>A0A1P8UUB5</accession>
<evidence type="ECO:0000313" key="3">
    <source>
        <dbReference type="Proteomes" id="UP000187059"/>
    </source>
</evidence>
<name>A0A1P8UUB5_9RHOB</name>
<keyword evidence="3" id="KW-1185">Reference proteome</keyword>
<protein>
    <submittedName>
        <fullName evidence="2">Uncharacterized protein</fullName>
    </submittedName>
</protein>
<evidence type="ECO:0000313" key="2">
    <source>
        <dbReference type="EMBL" id="APZ52989.1"/>
    </source>
</evidence>